<evidence type="ECO:0000313" key="10">
    <source>
        <dbReference type="EMBL" id="KAK3242524.1"/>
    </source>
</evidence>
<dbReference type="SUPFAM" id="SSF103473">
    <property type="entry name" value="MFS general substrate transporter"/>
    <property type="match status" value="1"/>
</dbReference>
<name>A0AAE0BV20_9CHLO</name>
<dbReference type="InterPro" id="IPR020846">
    <property type="entry name" value="MFS_dom"/>
</dbReference>
<feature type="transmembrane region" description="Helical" evidence="8">
    <location>
        <begin position="395"/>
        <end position="421"/>
    </location>
</feature>
<gene>
    <name evidence="10" type="ORF">CYMTET_47798</name>
</gene>
<comment type="subcellular location">
    <subcellularLocation>
        <location evidence="1">Membrane</location>
        <topology evidence="1">Multi-pass membrane protein</topology>
    </subcellularLocation>
</comment>
<evidence type="ECO:0000256" key="6">
    <source>
        <dbReference type="ARBA" id="ARBA00022989"/>
    </source>
</evidence>
<organism evidence="10 11">
    <name type="scientific">Cymbomonas tetramitiformis</name>
    <dbReference type="NCBI Taxonomy" id="36881"/>
    <lineage>
        <taxon>Eukaryota</taxon>
        <taxon>Viridiplantae</taxon>
        <taxon>Chlorophyta</taxon>
        <taxon>Pyramimonadophyceae</taxon>
        <taxon>Pyramimonadales</taxon>
        <taxon>Pyramimonadaceae</taxon>
        <taxon>Cymbomonas</taxon>
    </lineage>
</organism>
<feature type="transmembrane region" description="Helical" evidence="8">
    <location>
        <begin position="358"/>
        <end position="383"/>
    </location>
</feature>
<dbReference type="PANTHER" id="PTHR43184:SF12">
    <property type="entry name" value="SUGAR PHOSPHATE EXCHANGER 3"/>
    <property type="match status" value="1"/>
</dbReference>
<feature type="transmembrane region" description="Helical" evidence="8">
    <location>
        <begin position="260"/>
        <end position="281"/>
    </location>
</feature>
<dbReference type="InterPro" id="IPR000849">
    <property type="entry name" value="Sugar_P_transporter"/>
</dbReference>
<feature type="domain" description="Major facilitator superfamily (MFS) profile" evidence="9">
    <location>
        <begin position="23"/>
        <end position="455"/>
    </location>
</feature>
<dbReference type="GO" id="GO:0055062">
    <property type="term" value="P:phosphate ion homeostasis"/>
    <property type="evidence" value="ECO:0007669"/>
    <property type="project" value="UniProtKB-ARBA"/>
</dbReference>
<dbReference type="Proteomes" id="UP001190700">
    <property type="component" value="Unassembled WGS sequence"/>
</dbReference>
<evidence type="ECO:0000256" key="8">
    <source>
        <dbReference type="SAM" id="Phobius"/>
    </source>
</evidence>
<comment type="caution">
    <text evidence="10">The sequence shown here is derived from an EMBL/GenBank/DDBJ whole genome shotgun (WGS) entry which is preliminary data.</text>
</comment>
<dbReference type="PANTHER" id="PTHR43184">
    <property type="entry name" value="MAJOR FACILITATOR SUPERFAMILY TRANSPORTER 16, ISOFORM B"/>
    <property type="match status" value="1"/>
</dbReference>
<feature type="transmembrane region" description="Helical" evidence="8">
    <location>
        <begin position="166"/>
        <end position="187"/>
    </location>
</feature>
<keyword evidence="11" id="KW-1185">Reference proteome</keyword>
<keyword evidence="4" id="KW-0762">Sugar transport</keyword>
<dbReference type="GO" id="GO:0022857">
    <property type="term" value="F:transmembrane transporter activity"/>
    <property type="evidence" value="ECO:0007669"/>
    <property type="project" value="InterPro"/>
</dbReference>
<evidence type="ECO:0000256" key="4">
    <source>
        <dbReference type="ARBA" id="ARBA00022597"/>
    </source>
</evidence>
<evidence type="ECO:0000256" key="7">
    <source>
        <dbReference type="ARBA" id="ARBA00023136"/>
    </source>
</evidence>
<dbReference type="PIRSF" id="PIRSF002808">
    <property type="entry name" value="Hexose_phosphate_transp"/>
    <property type="match status" value="1"/>
</dbReference>
<dbReference type="AlphaFoldDB" id="A0AAE0BV20"/>
<evidence type="ECO:0000256" key="1">
    <source>
        <dbReference type="ARBA" id="ARBA00004141"/>
    </source>
</evidence>
<evidence type="ECO:0000259" key="9">
    <source>
        <dbReference type="PROSITE" id="PS50850"/>
    </source>
</evidence>
<proteinExistence type="inferred from homology"/>
<evidence type="ECO:0000256" key="5">
    <source>
        <dbReference type="ARBA" id="ARBA00022692"/>
    </source>
</evidence>
<feature type="transmembrane region" description="Helical" evidence="8">
    <location>
        <begin position="433"/>
        <end position="451"/>
    </location>
</feature>
<dbReference type="InterPro" id="IPR036259">
    <property type="entry name" value="MFS_trans_sf"/>
</dbReference>
<keyword evidence="5 8" id="KW-0812">Transmembrane</keyword>
<evidence type="ECO:0000256" key="3">
    <source>
        <dbReference type="ARBA" id="ARBA00022448"/>
    </source>
</evidence>
<feature type="transmembrane region" description="Helical" evidence="8">
    <location>
        <begin position="103"/>
        <end position="125"/>
    </location>
</feature>
<keyword evidence="3" id="KW-0813">Transport</keyword>
<sequence>MAVPPGIEALIQSRGRNYTLQTYRALVLVITFIVYANYHATRKPPSVVKSVLNPSNSEGVGWAPFNGPDGNSLLGSSDLAFLLAYSIGMFFSGHLGDTLDLRFFLTVGLVGSGFFTFLFGMGYFWDIHNIYYFYTIQILAGIFQSTGWPSVVSVVGNWFGKSKRGLIMGIWNAHTSVGNIAGTVVSGKVLHWGWGWCFTLPGMAMAAVGALVWLFLTVHPEDVGISSPNEPHVETDDGTVAKSKGTRGVGFAAALRIPGVISFSLCLFFSKLVAYTFLYWLPFYIKNTEIGGEALSASEAADLSIVFDIGGVAGGVLAGYLSDRYNAKSAVAAGFLFTAVPCLYAYREYGYVSFTGNVILLLCSGILVNGPYALITTAVSADLGQHESLRGNAKALSTVTAIIDGTGSFGAAVGPMLTGILSQYGDGWANVFYMLYASALCAGLLIMRLVLKEIVQITYGEYEALKHEKEETSA</sequence>
<feature type="transmembrane region" description="Helical" evidence="8">
    <location>
        <begin position="72"/>
        <end position="91"/>
    </location>
</feature>
<feature type="transmembrane region" description="Helical" evidence="8">
    <location>
        <begin position="193"/>
        <end position="216"/>
    </location>
</feature>
<dbReference type="InterPro" id="IPR011701">
    <property type="entry name" value="MFS"/>
</dbReference>
<dbReference type="PROSITE" id="PS50850">
    <property type="entry name" value="MFS"/>
    <property type="match status" value="1"/>
</dbReference>
<dbReference type="Pfam" id="PF07690">
    <property type="entry name" value="MFS_1"/>
    <property type="match status" value="1"/>
</dbReference>
<evidence type="ECO:0000256" key="2">
    <source>
        <dbReference type="ARBA" id="ARBA00009598"/>
    </source>
</evidence>
<feature type="transmembrane region" description="Helical" evidence="8">
    <location>
        <begin position="22"/>
        <end position="40"/>
    </location>
</feature>
<keyword evidence="7 8" id="KW-0472">Membrane</keyword>
<reference evidence="10 11" key="1">
    <citation type="journal article" date="2015" name="Genome Biol. Evol.">
        <title>Comparative Genomics of a Bacterivorous Green Alga Reveals Evolutionary Causalities and Consequences of Phago-Mixotrophic Mode of Nutrition.</title>
        <authorList>
            <person name="Burns J.A."/>
            <person name="Paasch A."/>
            <person name="Narechania A."/>
            <person name="Kim E."/>
        </authorList>
    </citation>
    <scope>NUCLEOTIDE SEQUENCE [LARGE SCALE GENOMIC DNA]</scope>
    <source>
        <strain evidence="10 11">PLY_AMNH</strain>
    </source>
</reference>
<feature type="transmembrane region" description="Helical" evidence="8">
    <location>
        <begin position="131"/>
        <end position="159"/>
    </location>
</feature>
<comment type="similarity">
    <text evidence="2">Belongs to the major facilitator superfamily. Organophosphate:Pi antiporter (OPA) (TC 2.A.1.4) family.</text>
</comment>
<protein>
    <recommendedName>
        <fullName evidence="9">Major facilitator superfamily (MFS) profile domain-containing protein</fullName>
    </recommendedName>
</protein>
<keyword evidence="6 8" id="KW-1133">Transmembrane helix</keyword>
<accession>A0AAE0BV20</accession>
<dbReference type="GO" id="GO:0016020">
    <property type="term" value="C:membrane"/>
    <property type="evidence" value="ECO:0007669"/>
    <property type="project" value="UniProtKB-SubCell"/>
</dbReference>
<evidence type="ECO:0000313" key="11">
    <source>
        <dbReference type="Proteomes" id="UP001190700"/>
    </source>
</evidence>
<dbReference type="Gene3D" id="1.20.1250.20">
    <property type="entry name" value="MFS general substrate transporter like domains"/>
    <property type="match status" value="2"/>
</dbReference>
<dbReference type="EMBL" id="LGRX02033155">
    <property type="protein sequence ID" value="KAK3242524.1"/>
    <property type="molecule type" value="Genomic_DNA"/>
</dbReference>
<feature type="transmembrane region" description="Helical" evidence="8">
    <location>
        <begin position="329"/>
        <end position="346"/>
    </location>
</feature>